<dbReference type="InterPro" id="IPR011990">
    <property type="entry name" value="TPR-like_helical_dom_sf"/>
</dbReference>
<dbReference type="Gene3D" id="1.25.40.10">
    <property type="entry name" value="Tetratricopeptide repeat domain"/>
    <property type="match status" value="1"/>
</dbReference>
<organism evidence="1 2">
    <name type="scientific">Actinoallomurus oryzae</name>
    <dbReference type="NCBI Taxonomy" id="502180"/>
    <lineage>
        <taxon>Bacteria</taxon>
        <taxon>Bacillati</taxon>
        <taxon>Actinomycetota</taxon>
        <taxon>Actinomycetes</taxon>
        <taxon>Streptosporangiales</taxon>
        <taxon>Thermomonosporaceae</taxon>
        <taxon>Actinoallomurus</taxon>
    </lineage>
</organism>
<dbReference type="RefSeq" id="WP_345475303.1">
    <property type="nucleotide sequence ID" value="NZ_BAABHF010000064.1"/>
</dbReference>
<name>A0ABP8R6Z8_9ACTN</name>
<dbReference type="EMBL" id="BAABHF010000064">
    <property type="protein sequence ID" value="GAA4519765.1"/>
    <property type="molecule type" value="Genomic_DNA"/>
</dbReference>
<protein>
    <submittedName>
        <fullName evidence="1">Uncharacterized protein</fullName>
    </submittedName>
</protein>
<comment type="caution">
    <text evidence="1">The sequence shown here is derived from an EMBL/GenBank/DDBJ whole genome shotgun (WGS) entry which is preliminary data.</text>
</comment>
<gene>
    <name evidence="1" type="ORF">GCM10023191_095700</name>
</gene>
<evidence type="ECO:0000313" key="1">
    <source>
        <dbReference type="EMBL" id="GAA4519765.1"/>
    </source>
</evidence>
<sequence length="1101" mass="119082">MWRQLLELSAGYAQAAATVDRRLLLRDLGTRIGRGAAGGREAEPAAVLVAEADPRRLGVHASIRVDGGDLPSYVPRDVDDGEKGVRALVTKAAGQGGFVLLAGGSSAGKTRCAYEAVRAVCPDWYLVHPSGPAEAAGPAARPPRRTVVWLDEIQRYLGEQGLTGAVVRGLLDAPSPVVIIGTIRADSYLEFTRPPAAGGSDRHAHERDVLGLAEVVHVGDEFSAAERSRAEAVAGTDLLLATALYTDGHGVTQNLVAAPRLVRQWEIARAAHPYAWAILSAAVDLRTLGAESPLPEALLRDAAPGYCTERQRAEAPADWFERGLAYATRELGGAAAALSPVGGPEMGHTAGYKIADYLWENVGPTRGARRVPAGVWDAALAHLENPGDVFRVARSASARMLYRYAIPLYRRAADAGDLRAAEAWAVHTGDPAGLARLRARVDTEEAPFDDFRRAAGPASDLAEAFIRLGRPDRLRALHRRAAGSGHGWELGERFAQMLADRGAVDELRALADRGDDSAARWLANLLARRRDPGELRARARIETGVVHPVAASYGRQTAARERLTEYLIRRGELGEVARRADGLAAARLFKVLRARGDVPGMRRLCDEHGGRFAEELAEVLAHRDDGEGLLSLAANASGSFLLGLAMVLRDRGVIDELRAFSAYDENGPGWLPDILADRGESAALAEYAAESVWGVFALSTVLGCRGDLAGLRALADGDIDELGEPRLHDFLLHRGAFDELESRARAGDTTAARRLAYAFADRGDVDRALRLLRDHGDTYDARITREDLAVDLDRLTAEADDGDDEAAGRLATALVRRGEFDRLRDRADGGDETASRHLADALVDRDELDGLRSLADGGHRYAAERLADVLVHRGRTDELAARADDGDPVAARRLFECLVNRRDLDALRRRAEAGDAMAGERLSRMAAARGDIDRLRAEAGRDLRAAERLAKVLADRGEIDELEALVDGGGYLLRDRLAGLLADRGEIDRLRARATAGDPYAQEVLAEVLADRGDIDELRARVARDPGEHLAAQCLAELLVQRERLAEAQRILLEQVSLGNRRAAQWLPELLVRRGRHEEARRLARYGLDTDGSIAAPPEAR</sequence>
<keyword evidence="2" id="KW-1185">Reference proteome</keyword>
<dbReference type="Proteomes" id="UP001500503">
    <property type="component" value="Unassembled WGS sequence"/>
</dbReference>
<proteinExistence type="predicted"/>
<reference evidence="2" key="1">
    <citation type="journal article" date="2019" name="Int. J. Syst. Evol. Microbiol.">
        <title>The Global Catalogue of Microorganisms (GCM) 10K type strain sequencing project: providing services to taxonomists for standard genome sequencing and annotation.</title>
        <authorList>
            <consortium name="The Broad Institute Genomics Platform"/>
            <consortium name="The Broad Institute Genome Sequencing Center for Infectious Disease"/>
            <person name="Wu L."/>
            <person name="Ma J."/>
        </authorList>
    </citation>
    <scope>NUCLEOTIDE SEQUENCE [LARGE SCALE GENOMIC DNA]</scope>
    <source>
        <strain evidence="2">JCM 17933</strain>
    </source>
</reference>
<accession>A0ABP8R6Z8</accession>
<evidence type="ECO:0000313" key="2">
    <source>
        <dbReference type="Proteomes" id="UP001500503"/>
    </source>
</evidence>